<proteinExistence type="predicted"/>
<accession>A0A0R3KMH1</accession>
<reference evidence="2 3" key="1">
    <citation type="submission" date="2014-03" db="EMBL/GenBank/DDBJ databases">
        <title>Bradyrhizobium valentinum sp. nov., isolated from effective nodules of Lupinus mariae-josephae, a lupine endemic of basic-lime soils in Eastern Spain.</title>
        <authorList>
            <person name="Duran D."/>
            <person name="Rey L."/>
            <person name="Navarro A."/>
            <person name="Busquets A."/>
            <person name="Imperial J."/>
            <person name="Ruiz-Argueso T."/>
        </authorList>
    </citation>
    <scope>NUCLEOTIDE SEQUENCE [LARGE SCALE GENOMIC DNA]</scope>
    <source>
        <strain evidence="2 3">LmjM3</strain>
    </source>
</reference>
<feature type="transmembrane region" description="Helical" evidence="1">
    <location>
        <begin position="35"/>
        <end position="56"/>
    </location>
</feature>
<evidence type="ECO:0000256" key="1">
    <source>
        <dbReference type="SAM" id="Phobius"/>
    </source>
</evidence>
<dbReference type="RefSeq" id="WP_156438819.1">
    <property type="nucleotide sequence ID" value="NZ_LLXX01000189.1"/>
</dbReference>
<keyword evidence="1" id="KW-1133">Transmembrane helix</keyword>
<keyword evidence="3" id="KW-1185">Reference proteome</keyword>
<gene>
    <name evidence="2" type="ORF">CP49_33200</name>
</gene>
<evidence type="ECO:0000313" key="2">
    <source>
        <dbReference type="EMBL" id="KRQ96809.1"/>
    </source>
</evidence>
<sequence length="143" mass="15427">MKALIALIAAIAGVAVTLAHLKEGVLHFHLPKDLTWTTAGTLLFSVIALVIGLAHLRHSIKVLMQRNVICTALVVVFAVSLLSLVVGGAWLFGMIFIDAFRSEKHIVLVLSSVWGGGGPHSCEPLHSRRDRGKVLACRMGWSE</sequence>
<dbReference type="EMBL" id="LLXX01000189">
    <property type="protein sequence ID" value="KRQ96809.1"/>
    <property type="molecule type" value="Genomic_DNA"/>
</dbReference>
<keyword evidence="1" id="KW-0812">Transmembrane</keyword>
<keyword evidence="1" id="KW-0472">Membrane</keyword>
<feature type="transmembrane region" description="Helical" evidence="1">
    <location>
        <begin position="68"/>
        <end position="97"/>
    </location>
</feature>
<comment type="caution">
    <text evidence="2">The sequence shown here is derived from an EMBL/GenBank/DDBJ whole genome shotgun (WGS) entry which is preliminary data.</text>
</comment>
<dbReference type="STRING" id="1518501.CQ10_32585"/>
<protein>
    <submittedName>
        <fullName evidence="2">Uncharacterized protein</fullName>
    </submittedName>
</protein>
<dbReference type="AlphaFoldDB" id="A0A0R3KMH1"/>
<name>A0A0R3KMH1_9BRAD</name>
<organism evidence="2 3">
    <name type="scientific">Bradyrhizobium valentinum</name>
    <dbReference type="NCBI Taxonomy" id="1518501"/>
    <lineage>
        <taxon>Bacteria</taxon>
        <taxon>Pseudomonadati</taxon>
        <taxon>Pseudomonadota</taxon>
        <taxon>Alphaproteobacteria</taxon>
        <taxon>Hyphomicrobiales</taxon>
        <taxon>Nitrobacteraceae</taxon>
        <taxon>Bradyrhizobium</taxon>
    </lineage>
</organism>
<evidence type="ECO:0000313" key="3">
    <source>
        <dbReference type="Proteomes" id="UP000051913"/>
    </source>
</evidence>
<dbReference type="Proteomes" id="UP000051913">
    <property type="component" value="Unassembled WGS sequence"/>
</dbReference>